<dbReference type="AlphaFoldDB" id="G4TXB0"/>
<evidence type="ECO:0000313" key="3">
    <source>
        <dbReference type="EMBL" id="CCA75953.1"/>
    </source>
</evidence>
<dbReference type="OMA" id="SIRWMAR"/>
<feature type="compositionally biased region" description="Polar residues" evidence="1">
    <location>
        <begin position="152"/>
        <end position="162"/>
    </location>
</feature>
<comment type="caution">
    <text evidence="3">The sequence shown here is derived from an EMBL/GenBank/DDBJ whole genome shotgun (WGS) entry which is preliminary data.</text>
</comment>
<evidence type="ECO:0000256" key="1">
    <source>
        <dbReference type="SAM" id="MobiDB-lite"/>
    </source>
</evidence>
<reference evidence="3 4" key="1">
    <citation type="journal article" date="2011" name="PLoS Pathog.">
        <title>Endophytic Life Strategies Decoded by Genome and Transcriptome Analyses of the Mutualistic Root Symbiont Piriformospora indica.</title>
        <authorList>
            <person name="Zuccaro A."/>
            <person name="Lahrmann U."/>
            <person name="Guldener U."/>
            <person name="Langen G."/>
            <person name="Pfiffi S."/>
            <person name="Biedenkopf D."/>
            <person name="Wong P."/>
            <person name="Samans B."/>
            <person name="Grimm C."/>
            <person name="Basiewicz M."/>
            <person name="Murat C."/>
            <person name="Martin F."/>
            <person name="Kogel K.H."/>
        </authorList>
    </citation>
    <scope>NUCLEOTIDE SEQUENCE [LARGE SCALE GENOMIC DNA]</scope>
    <source>
        <strain evidence="3 4">DSM 11827</strain>
    </source>
</reference>
<dbReference type="GO" id="GO:0005524">
    <property type="term" value="F:ATP binding"/>
    <property type="evidence" value="ECO:0007669"/>
    <property type="project" value="InterPro"/>
</dbReference>
<dbReference type="HOGENOM" id="CLU_566340_0_0_1"/>
<feature type="domain" description="Protein kinase" evidence="2">
    <location>
        <begin position="171"/>
        <end position="474"/>
    </location>
</feature>
<dbReference type="OrthoDB" id="4062651at2759"/>
<dbReference type="PROSITE" id="PS50011">
    <property type="entry name" value="PROTEIN_KINASE_DOM"/>
    <property type="match status" value="1"/>
</dbReference>
<feature type="compositionally biased region" description="Low complexity" evidence="1">
    <location>
        <begin position="138"/>
        <end position="151"/>
    </location>
</feature>
<evidence type="ECO:0000313" key="4">
    <source>
        <dbReference type="Proteomes" id="UP000007148"/>
    </source>
</evidence>
<accession>G4TXB0</accession>
<dbReference type="Proteomes" id="UP000007148">
    <property type="component" value="Unassembled WGS sequence"/>
</dbReference>
<dbReference type="InterPro" id="IPR000719">
    <property type="entry name" value="Prot_kinase_dom"/>
</dbReference>
<dbReference type="Gene3D" id="1.10.510.10">
    <property type="entry name" value="Transferase(Phosphotransferase) domain 1"/>
    <property type="match status" value="1"/>
</dbReference>
<dbReference type="EMBL" id="CAFZ01000563">
    <property type="protein sequence ID" value="CCA75953.1"/>
    <property type="molecule type" value="Genomic_DNA"/>
</dbReference>
<dbReference type="InParanoid" id="G4TXB0"/>
<dbReference type="Pfam" id="PF00069">
    <property type="entry name" value="Pkinase"/>
    <property type="match status" value="1"/>
</dbReference>
<evidence type="ECO:0000259" key="2">
    <source>
        <dbReference type="PROSITE" id="PS50011"/>
    </source>
</evidence>
<dbReference type="eggNOG" id="KOG0192">
    <property type="taxonomic scope" value="Eukaryota"/>
</dbReference>
<dbReference type="SMART" id="SM00220">
    <property type="entry name" value="S_TKc"/>
    <property type="match status" value="1"/>
</dbReference>
<organism evidence="3 4">
    <name type="scientific">Serendipita indica (strain DSM 11827)</name>
    <name type="common">Root endophyte fungus</name>
    <name type="synonym">Piriformospora indica</name>
    <dbReference type="NCBI Taxonomy" id="1109443"/>
    <lineage>
        <taxon>Eukaryota</taxon>
        <taxon>Fungi</taxon>
        <taxon>Dikarya</taxon>
        <taxon>Basidiomycota</taxon>
        <taxon>Agaricomycotina</taxon>
        <taxon>Agaricomycetes</taxon>
        <taxon>Sebacinales</taxon>
        <taxon>Serendipitaceae</taxon>
        <taxon>Serendipita</taxon>
    </lineage>
</organism>
<dbReference type="InterPro" id="IPR051681">
    <property type="entry name" value="Ser/Thr_Kinases-Pseudokinases"/>
</dbReference>
<protein>
    <recommendedName>
        <fullName evidence="2">Protein kinase domain-containing protein</fullName>
    </recommendedName>
</protein>
<name>G4TXB0_SERID</name>
<gene>
    <name evidence="3" type="ORF">PIIN_09949</name>
</gene>
<dbReference type="InterPro" id="IPR011009">
    <property type="entry name" value="Kinase-like_dom_sf"/>
</dbReference>
<keyword evidence="4" id="KW-1185">Reference proteome</keyword>
<dbReference type="STRING" id="1109443.G4TXB0"/>
<dbReference type="InterPro" id="IPR008271">
    <property type="entry name" value="Ser/Thr_kinase_AS"/>
</dbReference>
<dbReference type="SUPFAM" id="SSF56112">
    <property type="entry name" value="Protein kinase-like (PK-like)"/>
    <property type="match status" value="1"/>
</dbReference>
<dbReference type="PANTHER" id="PTHR44329">
    <property type="entry name" value="SERINE/THREONINE-PROTEIN KINASE TNNI3K-RELATED"/>
    <property type="match status" value="1"/>
</dbReference>
<dbReference type="PROSITE" id="PS00108">
    <property type="entry name" value="PROTEIN_KINASE_ST"/>
    <property type="match status" value="1"/>
</dbReference>
<sequence>MEQTVSRFTRLQRVINRLIRPVVKLQRAFKYSLRGSRVSLPLNLDPAPSPFTQGSGSPGSITGNASYISHKKPAQSQSLMATSFESVDGDLEDDHGSFRDLAQYVDITTPRISVTEVDLEDQTHPLSMTTLAAHATVSHSPSASDAPDNSSLHNSSPQNTQERNLTGCVHLHPSRQVYDGPYSAVFQGVYKEGDDEKDVAIKIVRAVGSPHSIRRRRRREVTTGMSLHHPNILPVYGIVEGDGFGPFGGIVTPWCPNGNAAQLVHGYNLLPLERYRLWRGVLDGLAYLHSQSPQIAHGDMKPPNVLIAKDGRPMICDLGLARFLIDDGSSSRNEYKGDEICSWFCKINTTTPHSGTPRYLAPEQVDPNRPSKPTMAADVFAVGCIGFEFIYSTLPYANRLHNFQGQIFYDIRRGIPPAYRPITAYSSKITSSSAPIDGVNVLWEILEWCWRLDPSSRPTALRLCELLTSYEDVIVSALEGQI</sequence>
<dbReference type="GO" id="GO:0004674">
    <property type="term" value="F:protein serine/threonine kinase activity"/>
    <property type="evidence" value="ECO:0007669"/>
    <property type="project" value="TreeGrafter"/>
</dbReference>
<proteinExistence type="predicted"/>
<feature type="region of interest" description="Disordered" evidence="1">
    <location>
        <begin position="134"/>
        <end position="162"/>
    </location>
</feature>